<dbReference type="EMBL" id="JAGHQM010000401">
    <property type="protein sequence ID" value="KAH0562155.1"/>
    <property type="molecule type" value="Genomic_DNA"/>
</dbReference>
<dbReference type="Gene3D" id="3.30.565.10">
    <property type="entry name" value="Histidine kinase-like ATPase, C-terminal domain"/>
    <property type="match status" value="1"/>
</dbReference>
<organism evidence="3 4">
    <name type="scientific">Trichoglossum hirsutum</name>
    <dbReference type="NCBI Taxonomy" id="265104"/>
    <lineage>
        <taxon>Eukaryota</taxon>
        <taxon>Fungi</taxon>
        <taxon>Dikarya</taxon>
        <taxon>Ascomycota</taxon>
        <taxon>Pezizomycotina</taxon>
        <taxon>Geoglossomycetes</taxon>
        <taxon>Geoglossales</taxon>
        <taxon>Geoglossaceae</taxon>
        <taxon>Trichoglossum</taxon>
    </lineage>
</organism>
<dbReference type="Proteomes" id="UP000750711">
    <property type="component" value="Unassembled WGS sequence"/>
</dbReference>
<accession>A0A9P8LDQ9</accession>
<reference evidence="3" key="1">
    <citation type="submission" date="2021-03" db="EMBL/GenBank/DDBJ databases">
        <title>Comparative genomics and phylogenomic investigation of the class Geoglossomycetes provide insights into ecological specialization and systematics.</title>
        <authorList>
            <person name="Melie T."/>
            <person name="Pirro S."/>
            <person name="Miller A.N."/>
            <person name="Quandt A."/>
        </authorList>
    </citation>
    <scope>NUCLEOTIDE SEQUENCE</scope>
    <source>
        <strain evidence="3">CAQ_001_2017</strain>
    </source>
</reference>
<dbReference type="SUPFAM" id="SSF54695">
    <property type="entry name" value="POZ domain"/>
    <property type="match status" value="1"/>
</dbReference>
<dbReference type="SUPFAM" id="SSF55874">
    <property type="entry name" value="ATPase domain of HSP90 chaperone/DNA topoisomerase II/histidine kinase"/>
    <property type="match status" value="2"/>
</dbReference>
<dbReference type="InterPro" id="IPR000210">
    <property type="entry name" value="BTB/POZ_dom"/>
</dbReference>
<feature type="domain" description="BTB" evidence="2">
    <location>
        <begin position="2638"/>
        <end position="2707"/>
    </location>
</feature>
<dbReference type="SMART" id="SM00225">
    <property type="entry name" value="BTB"/>
    <property type="match status" value="1"/>
</dbReference>
<dbReference type="InterPro" id="IPR036890">
    <property type="entry name" value="HATPase_C_sf"/>
</dbReference>
<feature type="region of interest" description="Disordered" evidence="1">
    <location>
        <begin position="2809"/>
        <end position="2833"/>
    </location>
</feature>
<dbReference type="CDD" id="cd18186">
    <property type="entry name" value="BTB_POZ_ZBTB_KLHL-like"/>
    <property type="match status" value="1"/>
</dbReference>
<dbReference type="PANTHER" id="PTHR15600:SF42">
    <property type="entry name" value="SACSIN"/>
    <property type="match status" value="1"/>
</dbReference>
<dbReference type="Pfam" id="PF00651">
    <property type="entry name" value="BTB"/>
    <property type="match status" value="1"/>
</dbReference>
<keyword evidence="4" id="KW-1185">Reference proteome</keyword>
<proteinExistence type="predicted"/>
<dbReference type="InterPro" id="IPR011333">
    <property type="entry name" value="SKP1/BTB/POZ_sf"/>
</dbReference>
<comment type="caution">
    <text evidence="3">The sequence shown here is derived from an EMBL/GenBank/DDBJ whole genome shotgun (WGS) entry which is preliminary data.</text>
</comment>
<dbReference type="InterPro" id="IPR052972">
    <property type="entry name" value="Sacsin_chaperone_reg"/>
</dbReference>
<gene>
    <name evidence="3" type="ORF">GP486_003148</name>
</gene>
<dbReference type="Pfam" id="PF25794">
    <property type="entry name" value="SACS"/>
    <property type="match status" value="2"/>
</dbReference>
<name>A0A9P8LDQ9_9PEZI</name>
<dbReference type="NCBIfam" id="NF047352">
    <property type="entry name" value="P_loop_sacsin"/>
    <property type="match status" value="1"/>
</dbReference>
<evidence type="ECO:0000259" key="2">
    <source>
        <dbReference type="PROSITE" id="PS50097"/>
    </source>
</evidence>
<evidence type="ECO:0000256" key="1">
    <source>
        <dbReference type="SAM" id="MobiDB-lite"/>
    </source>
</evidence>
<dbReference type="InterPro" id="IPR058210">
    <property type="entry name" value="SACS/Nov_dom"/>
</dbReference>
<dbReference type="Gene3D" id="3.30.710.10">
    <property type="entry name" value="Potassium Channel Kv1.1, Chain A"/>
    <property type="match status" value="1"/>
</dbReference>
<evidence type="ECO:0000313" key="4">
    <source>
        <dbReference type="Proteomes" id="UP000750711"/>
    </source>
</evidence>
<evidence type="ECO:0000313" key="3">
    <source>
        <dbReference type="EMBL" id="KAH0562155.1"/>
    </source>
</evidence>
<sequence>MTPQPRQHKPQTQPITTTLANILRDYHAGGTVLRELLQNADDAGATRVDFHLHTSPPPSSSSLDSCPLLHPSLLEFQGPALLAYNNHPPFRPEDFESLSHVGDSGKQRDPTKTGKFGLGFNSVYNWTDAPTVLSGESLLLLDPHHGWSAELGAPGGPVYDFVADGESDEMRNQLKPFAEVLTEHDFRRPLDGTMIRLPLRTEKQAQISQICQKSVAAEEIRDVLKTCAGWLGEGYGVFLRGVKEIGLWEGGERIGGCEIVGGEEVERARRAIDAAYSDVFVNESKDEVDIAFEMELKVYLPEDGGQSRKSTWAVQHLMRRDVGEELTEWGREKKLFGWIGIAAPVEGLSLECFTGGLFTVLPLNKPVVDCPVHLHGLFSITSDRANLHSTDDRTDPRPFLWNKMLFDSLFPVAWVKLLSHLCCTRPHRGDLMHFWPRAVPVVDQLGSSLCERVFEHINSEGLELFFTGKGYTSIDKCLFVRVGDVSQELRNALDIVGVPVVYLELWEDWIFAQVLTSSPSRLLTPQSLCDFLRLSDSVDNAGPEARAALLEYILSRMRIDTSGSDFDMLSGIPLFRLESGTYEAVGSDIPRIFVCLDELERNLFRLRPERNLDCSLLSADIITLLERLAQSYDIPISTYSIDDFSEYCLETVFLDVSEDQDIVQCSPDRLEFVDLAWTWIRSRWSRLSLKGLRKLWLMPLQGGCLRKVYPERSAVPTLHSLSGMTGQLLLRLAALSQQSTLPPLLDEEALCVDNLEFLISRDGVNDELLLGSCEELRGLLLWLVAEKETMWSASEQDKKQALAMIAAKFKVEVLSSAADTDATAKALRQLPLFEQAQTVFVADKMQRRQSWIDGVDETRVFIGCTDLPFVPSTDGTAFICTGNEHVKDMFTATGIVQWPSITDLIERYLIPALTDDTCGLLPSAIKVMTAELIFRNYYGLSKEGKASIYKLPIVPVEGNLRPGENLRSDEESRFCSTSELFHPTAREIDGLFFPEELVYPRMSLFDDFGGAMLQCGLRWKLTWPLALERIRVYARAERPLEEVAARVKELFRLKLGRDIKYSSQDLEEVNSLLWIPVRRQDDLSSLVRTSPQYCRSSSDRLIVGRVLPILEYGVHGTWQSILGWYTTFHVDTLVRQLQAGAAEGDLDIVNAVLTYITQRGLQKDSADALRPINCILGSCGTLFPPAKVFVTGAARLSPYLGNIHIGFQKRYRRLLEVLGVSMGPSLQDLLQVQELLVAAENPLSNADVAVAIEVVNLASKFDRAKLAELKVPDQANRLQSIENIAFWDLEFSSTREKAPLVHPNVPVEVVERLSIQPFSEKILMGKMGIHDRDDDGDEFYQHEKTTTRIADTLGRYPISTTFNEYLANAEDSGTATRVDWLLDECLNGSYPTERLLSKDLAAFQGEALFVHNDGVFLDKDFEGLRNVGRGSKREETWTIGQFGRGAQTMYHWTDVPMLVSGKYLLVLDPQQKYLPLNRRYGRRKPGLRVELATIRDICCDQLTPFHGLWGYSQDMDSYEGTIFRFPLRPQGSKTTLTENRVNLGVNAVREHLEKYFQTARLSLVFLQRIKQISFRFRHMKEPHFRVEYTQRFFPLLCTQPYRYIHMSYLYRGDMQRRFEGTDEWWIAKSDIQDVPASLQEWQKNVRRRVKDSKCGIALLCSPPKDAILEPQMFSSLPLPFASHLPVHINASFILSGDRQSILIGGSSPHEGSAWNRWLLREPIPRLYVDFLNQIVRRFGTQAYDYWPTGELSKDGPSDLIRTGFWEEVARSSNRLYPKAAPMTLPCIPGTDGQVGEQRDTPEPPVHFELKEAVFDFISADSSYVLQDVFRGWFPGLVRVPGDQLPIDFGRLGSAKTELTPSMIRRKLLDGGAYNELQNYADGNSGVLDDLLQIILPKKDAEASEVAELNNCPILPLQDGSLGILRYLKSSQSPQVYFCVTAEERKIFGFASNIFVRGEIIENSLSERSFQSGGVGREFIPWVFNSSMFNVRELTVQDLGQLLQQRAASEWESTPALESWLEAFWFYFRIRMPIDKLGGTRKDITAHCGIENFPVFQAMKGGQTVHISPASFETLPAVVEPPPRFEGLLELCLRFPDLYIVNRRMTPFSLEEDEPETEFFVRFLNAIADIASAKKTSWETIVSSAIDDSSRKILLGLTLRALSDPKFDSTFGLVLRGIMGSLPIWPTTPGNYVTAYNSLAMKDDRLVVPWLKERHRFIDNAFFQEHSGQLKKLGVTPRKVTSMFRDYILTSIPVRLQPEQHGAYLSLIQAMAAFYDQEKKFSHLRLGEFSTQDENKLFGRERVTRYLTWKLAADRDGVMHQASALYDHDDRVYTAAYGSQPDKFLLTTVKSYRDFWVAMGLISGFNISGSEYLNCLLSLERRIGELDPPNTRPPNLISDIGDVLQGICRVPTCDIPAYARSRITSLLVVPTRADASSEPAFRRPAMQQLSDSKPYMSLSEVIHSDHMRCCWTQVPFPFRHLLWSDLSKFQLIACPPANMVWDHLKALVVISTSLQDNDVKEFLDDLSRTYRYLQDNTFDQVDVSRERLWLNMDIVGSNLPGVQEIRTSWMDASRMVLFCPYDPGEMKYVRSYLMPFEALLKRCGCQPIRNPTWTKSGGKPTSGPTMSEVSRLWKDQRLTDVVFSAEGQNIAAHKLVLAAASKYCEAQFTGPWSNVSTGETPIVIEGMAYSTLHLMITYAYDDALDWDTLGVSNTNTAEIADKLDFLLDLLAGADRWDMSRLHSTVETYILDHARTFVRVDNVTHIQDIAAEVQAKDLASFCAEYRKVNREILAVVEGELELGAEGLDSDESAKNAVCENEQEAEQPQREKGKWWSRSWKGLMSLVTSRSSGAKQAMSEVDS</sequence>
<dbReference type="PROSITE" id="PS50097">
    <property type="entry name" value="BTB"/>
    <property type="match status" value="1"/>
</dbReference>
<protein>
    <recommendedName>
        <fullName evidence="2">BTB domain-containing protein</fullName>
    </recommendedName>
</protein>
<dbReference type="GO" id="GO:0030544">
    <property type="term" value="F:Hsp70 protein binding"/>
    <property type="evidence" value="ECO:0007669"/>
    <property type="project" value="TreeGrafter"/>
</dbReference>
<dbReference type="PANTHER" id="PTHR15600">
    <property type="entry name" value="SACSIN"/>
    <property type="match status" value="1"/>
</dbReference>